<dbReference type="AlphaFoldDB" id="A0A438HT78"/>
<dbReference type="EMBL" id="QGNW01000182">
    <property type="protein sequence ID" value="RVW87674.1"/>
    <property type="molecule type" value="Genomic_DNA"/>
</dbReference>
<dbReference type="Proteomes" id="UP000288805">
    <property type="component" value="Unassembled WGS sequence"/>
</dbReference>
<name>A0A438HT78_VITVI</name>
<dbReference type="Gene3D" id="3.10.10.10">
    <property type="entry name" value="HIV Type 1 Reverse Transcriptase, subunit A, domain 1"/>
    <property type="match status" value="1"/>
</dbReference>
<reference evidence="1 2" key="1">
    <citation type="journal article" date="2018" name="PLoS Genet.">
        <title>Population sequencing reveals clonal diversity and ancestral inbreeding in the grapevine cultivar Chardonnay.</title>
        <authorList>
            <person name="Roach M.J."/>
            <person name="Johnson D.L."/>
            <person name="Bohlmann J."/>
            <person name="van Vuuren H.J."/>
            <person name="Jones S.J."/>
            <person name="Pretorius I.S."/>
            <person name="Schmidt S.A."/>
            <person name="Borneman A.R."/>
        </authorList>
    </citation>
    <scope>NUCLEOTIDE SEQUENCE [LARGE SCALE GENOMIC DNA]</scope>
    <source>
        <strain evidence="2">cv. Chardonnay</strain>
        <tissue evidence="1">Leaf</tissue>
    </source>
</reference>
<gene>
    <name evidence="1" type="ORF">CK203_041178</name>
</gene>
<accession>A0A438HT78</accession>
<evidence type="ECO:0000313" key="1">
    <source>
        <dbReference type="EMBL" id="RVW87674.1"/>
    </source>
</evidence>
<proteinExistence type="predicted"/>
<protein>
    <submittedName>
        <fullName evidence="1">Uncharacterized protein</fullName>
    </submittedName>
</protein>
<evidence type="ECO:0000313" key="2">
    <source>
        <dbReference type="Proteomes" id="UP000288805"/>
    </source>
</evidence>
<dbReference type="SUPFAM" id="SSF56672">
    <property type="entry name" value="DNA/RNA polymerases"/>
    <property type="match status" value="1"/>
</dbReference>
<dbReference type="PANTHER" id="PTHR35046">
    <property type="entry name" value="ZINC KNUCKLE (CCHC-TYPE) FAMILY PROTEIN"/>
    <property type="match status" value="1"/>
</dbReference>
<comment type="caution">
    <text evidence="1">The sequence shown here is derived from an EMBL/GenBank/DDBJ whole genome shotgun (WGS) entry which is preliminary data.</text>
</comment>
<sequence length="368" mass="42003">MEVQVTHCYLMGLRPNVRNLVELQPCWTLSGVVQLSMKVENQQRWSNNHLIRSARGPNQLEDNRQEGDGRNQWQRANNLLINEDEGENNDNEVEMEPQGDGRLLEFTKEEVTYEDHDRPNLVVLCDVVEMEPAICYLEGHGNLTIKLSTMERRMFMLSTKIGLKFEANGVAFLLLAREVLEDQQDVSNEPKALLEIFQRMPPKEHEELQRQVEELLQKGCKRESMSPCAVPVLLTPKKDVGAEEIKVNDSKGGFNGQNKAEEFSKDERDAQLGHGSYTPLTVPTAPWEDKSKQREVVVVQAEFAYNYSKNRTIGKSPFEVVHGKQPVHLYDLAPLPEMGRNGLKGENMADLMKNLHEEIRLKIEESNA</sequence>
<organism evidence="1 2">
    <name type="scientific">Vitis vinifera</name>
    <name type="common">Grape</name>
    <dbReference type="NCBI Taxonomy" id="29760"/>
    <lineage>
        <taxon>Eukaryota</taxon>
        <taxon>Viridiplantae</taxon>
        <taxon>Streptophyta</taxon>
        <taxon>Embryophyta</taxon>
        <taxon>Tracheophyta</taxon>
        <taxon>Spermatophyta</taxon>
        <taxon>Magnoliopsida</taxon>
        <taxon>eudicotyledons</taxon>
        <taxon>Gunneridae</taxon>
        <taxon>Pentapetalae</taxon>
        <taxon>rosids</taxon>
        <taxon>Vitales</taxon>
        <taxon>Vitaceae</taxon>
        <taxon>Viteae</taxon>
        <taxon>Vitis</taxon>
    </lineage>
</organism>
<dbReference type="InterPro" id="IPR043502">
    <property type="entry name" value="DNA/RNA_pol_sf"/>
</dbReference>
<dbReference type="PANTHER" id="PTHR35046:SF18">
    <property type="entry name" value="RNA-DIRECTED DNA POLYMERASE"/>
    <property type="match status" value="1"/>
</dbReference>